<dbReference type="InterPro" id="IPR047594">
    <property type="entry name" value="MoaC_bact/euk"/>
</dbReference>
<protein>
    <recommendedName>
        <fullName evidence="3">cyclic pyranopterin monophosphate synthase</fullName>
        <ecNumber evidence="3">4.6.1.17</ecNumber>
    </recommendedName>
</protein>
<dbReference type="InterPro" id="IPR023045">
    <property type="entry name" value="MoaC"/>
</dbReference>
<comment type="catalytic activity">
    <reaction evidence="1">
        <text>(8S)-3',8-cyclo-7,8-dihydroguanosine 5'-triphosphate = cyclic pyranopterin phosphate + diphosphate</text>
        <dbReference type="Rhea" id="RHEA:49580"/>
        <dbReference type="ChEBI" id="CHEBI:33019"/>
        <dbReference type="ChEBI" id="CHEBI:59648"/>
        <dbReference type="ChEBI" id="CHEBI:131766"/>
        <dbReference type="EC" id="4.6.1.17"/>
    </reaction>
</comment>
<dbReference type="Gene3D" id="3.30.70.640">
    <property type="entry name" value="Molybdopterin cofactor biosynthesis C (MoaC) domain"/>
    <property type="match status" value="1"/>
</dbReference>
<evidence type="ECO:0000256" key="1">
    <source>
        <dbReference type="ARBA" id="ARBA00001637"/>
    </source>
</evidence>
<dbReference type="NCBIfam" id="TIGR00581">
    <property type="entry name" value="moaC"/>
    <property type="match status" value="1"/>
</dbReference>
<keyword evidence="4" id="KW-0501">Molybdenum cofactor biosynthesis</keyword>
<name>A0AAW1UE30_9CUCU</name>
<dbReference type="Pfam" id="PF01967">
    <property type="entry name" value="MoaC"/>
    <property type="match status" value="1"/>
</dbReference>
<feature type="domain" description="Molybdopterin cofactor biosynthesis C (MoaC)" evidence="6">
    <location>
        <begin position="39"/>
        <end position="174"/>
    </location>
</feature>
<dbReference type="InterPro" id="IPR036522">
    <property type="entry name" value="MoaC_sf"/>
</dbReference>
<comment type="pathway">
    <text evidence="2">Cofactor biosynthesis; molybdopterin biosynthesis.</text>
</comment>
<organism evidence="7 8">
    <name type="scientific">Henosepilachna vigintioctopunctata</name>
    <dbReference type="NCBI Taxonomy" id="420089"/>
    <lineage>
        <taxon>Eukaryota</taxon>
        <taxon>Metazoa</taxon>
        <taxon>Ecdysozoa</taxon>
        <taxon>Arthropoda</taxon>
        <taxon>Hexapoda</taxon>
        <taxon>Insecta</taxon>
        <taxon>Pterygota</taxon>
        <taxon>Neoptera</taxon>
        <taxon>Endopterygota</taxon>
        <taxon>Coleoptera</taxon>
        <taxon>Polyphaga</taxon>
        <taxon>Cucujiformia</taxon>
        <taxon>Coccinelloidea</taxon>
        <taxon>Coccinellidae</taxon>
        <taxon>Epilachninae</taxon>
        <taxon>Epilachnini</taxon>
        <taxon>Henosepilachna</taxon>
    </lineage>
</organism>
<dbReference type="SUPFAM" id="SSF55040">
    <property type="entry name" value="Molybdenum cofactor biosynthesis protein C, MoaC"/>
    <property type="match status" value="1"/>
</dbReference>
<dbReference type="NCBIfam" id="NF006870">
    <property type="entry name" value="PRK09364.1"/>
    <property type="match status" value="1"/>
</dbReference>
<dbReference type="InterPro" id="IPR002820">
    <property type="entry name" value="Mopterin_CF_biosynth-C_dom"/>
</dbReference>
<evidence type="ECO:0000256" key="2">
    <source>
        <dbReference type="ARBA" id="ARBA00005046"/>
    </source>
</evidence>
<accession>A0AAW1UE30</accession>
<dbReference type="PANTHER" id="PTHR22960:SF29">
    <property type="entry name" value="CYCLIC PYRANOPTERIN MONOPHOSPHATE SYNTHASE"/>
    <property type="match status" value="1"/>
</dbReference>
<reference evidence="7 8" key="1">
    <citation type="submission" date="2023-03" db="EMBL/GenBank/DDBJ databases">
        <title>Genome insight into feeding habits of ladybird beetles.</title>
        <authorList>
            <person name="Li H.-S."/>
            <person name="Huang Y.-H."/>
            <person name="Pang H."/>
        </authorList>
    </citation>
    <scope>NUCLEOTIDE SEQUENCE [LARGE SCALE GENOMIC DNA]</scope>
    <source>
        <strain evidence="7">SYSU_2023b</strain>
        <tissue evidence="7">Whole body</tissue>
    </source>
</reference>
<evidence type="ECO:0000256" key="3">
    <source>
        <dbReference type="ARBA" id="ARBA00012575"/>
    </source>
</evidence>
<comment type="caution">
    <text evidence="7">The sequence shown here is derived from an EMBL/GenBank/DDBJ whole genome shotgun (WGS) entry which is preliminary data.</text>
</comment>
<dbReference type="AlphaFoldDB" id="A0AAW1UE30"/>
<evidence type="ECO:0000313" key="7">
    <source>
        <dbReference type="EMBL" id="KAK9878872.1"/>
    </source>
</evidence>
<proteinExistence type="inferred from homology"/>
<dbReference type="EC" id="4.6.1.17" evidence="3"/>
<dbReference type="Proteomes" id="UP001431783">
    <property type="component" value="Unassembled WGS sequence"/>
</dbReference>
<evidence type="ECO:0000313" key="8">
    <source>
        <dbReference type="Proteomes" id="UP001431783"/>
    </source>
</evidence>
<keyword evidence="8" id="KW-1185">Reference proteome</keyword>
<evidence type="ECO:0000256" key="5">
    <source>
        <dbReference type="ARBA" id="ARBA00023239"/>
    </source>
</evidence>
<dbReference type="GO" id="GO:0006777">
    <property type="term" value="P:Mo-molybdopterin cofactor biosynthetic process"/>
    <property type="evidence" value="ECO:0007669"/>
    <property type="project" value="UniProtKB-KW"/>
</dbReference>
<dbReference type="HAMAP" id="MF_01224_B">
    <property type="entry name" value="MoaC_B"/>
    <property type="match status" value="1"/>
</dbReference>
<dbReference type="GO" id="GO:0061799">
    <property type="term" value="F:cyclic pyranopterin monophosphate synthase activity"/>
    <property type="evidence" value="ECO:0007669"/>
    <property type="project" value="UniProtKB-EC"/>
</dbReference>
<evidence type="ECO:0000259" key="6">
    <source>
        <dbReference type="Pfam" id="PF01967"/>
    </source>
</evidence>
<dbReference type="CDD" id="cd01420">
    <property type="entry name" value="MoaC_PE"/>
    <property type="match status" value="1"/>
</dbReference>
<dbReference type="EMBL" id="JARQZJ010000061">
    <property type="protein sequence ID" value="KAK9878872.1"/>
    <property type="molecule type" value="Genomic_DNA"/>
</dbReference>
<keyword evidence="5" id="KW-0456">Lyase</keyword>
<evidence type="ECO:0000256" key="4">
    <source>
        <dbReference type="ARBA" id="ARBA00023150"/>
    </source>
</evidence>
<gene>
    <name evidence="7" type="ORF">WA026_003701</name>
</gene>
<sequence>MKSSFRTKTKMSFNFTFKRTYCQSSKKLSHVDEQGKANMVDVTQKESTKRIATARGSIYVGAEVMKLITENNIKKGDVLGVSKLSGIIAAKKTSDLIPLCHNIPLHSVKLTTTLIEDSYVIIIEATVSSEGKTGVEMEALTAVSISALTIYDMCKAVSKNMKINDIHLIKKSGGASGDYNSEIKVKDYTDVPMTQKTVFLGGI</sequence>
<dbReference type="InterPro" id="IPR050105">
    <property type="entry name" value="MoCo_biosynth_MoaA/MoaC"/>
</dbReference>
<dbReference type="PANTHER" id="PTHR22960">
    <property type="entry name" value="MOLYBDOPTERIN COFACTOR SYNTHESIS PROTEIN A"/>
    <property type="match status" value="1"/>
</dbReference>